<dbReference type="Pfam" id="PF04290">
    <property type="entry name" value="DctQ"/>
    <property type="match status" value="1"/>
</dbReference>
<keyword evidence="7 9" id="KW-0472">Membrane</keyword>
<feature type="transmembrane region" description="Helical" evidence="9">
    <location>
        <begin position="86"/>
        <end position="108"/>
    </location>
</feature>
<evidence type="ECO:0000259" key="10">
    <source>
        <dbReference type="Pfam" id="PF04290"/>
    </source>
</evidence>
<evidence type="ECO:0000256" key="5">
    <source>
        <dbReference type="ARBA" id="ARBA00022692"/>
    </source>
</evidence>
<organism evidence="11 12">
    <name type="scientific">Salinicoccus halitifaciens</name>
    <dbReference type="NCBI Taxonomy" id="1073415"/>
    <lineage>
        <taxon>Bacteria</taxon>
        <taxon>Bacillati</taxon>
        <taxon>Bacillota</taxon>
        <taxon>Bacilli</taxon>
        <taxon>Bacillales</taxon>
        <taxon>Staphylococcaceae</taxon>
        <taxon>Salinicoccus</taxon>
    </lineage>
</organism>
<keyword evidence="6 9" id="KW-1133">Transmembrane helix</keyword>
<keyword evidence="12" id="KW-1185">Reference proteome</keyword>
<keyword evidence="4" id="KW-0997">Cell inner membrane</keyword>
<dbReference type="RefSeq" id="WP_230820191.1">
    <property type="nucleotide sequence ID" value="NZ_JAJNCU010000001.1"/>
</dbReference>
<protein>
    <submittedName>
        <fullName evidence="11">TRAP-type C4-dicarboxylate transport system permease small subunit</fullName>
    </submittedName>
</protein>
<evidence type="ECO:0000256" key="9">
    <source>
        <dbReference type="SAM" id="Phobius"/>
    </source>
</evidence>
<accession>A0ABV2E7Z5</accession>
<dbReference type="InterPro" id="IPR007387">
    <property type="entry name" value="TRAP_DctQ"/>
</dbReference>
<proteinExistence type="inferred from homology"/>
<evidence type="ECO:0000256" key="1">
    <source>
        <dbReference type="ARBA" id="ARBA00004429"/>
    </source>
</evidence>
<name>A0ABV2E7Z5_9STAP</name>
<feature type="transmembrane region" description="Helical" evidence="9">
    <location>
        <begin position="47"/>
        <end position="65"/>
    </location>
</feature>
<dbReference type="PANTHER" id="PTHR35011:SF2">
    <property type="entry name" value="2,3-DIKETO-L-GULONATE TRAP TRANSPORTER SMALL PERMEASE PROTEIN YIAM"/>
    <property type="match status" value="1"/>
</dbReference>
<dbReference type="Proteomes" id="UP001549019">
    <property type="component" value="Unassembled WGS sequence"/>
</dbReference>
<evidence type="ECO:0000256" key="4">
    <source>
        <dbReference type="ARBA" id="ARBA00022519"/>
    </source>
</evidence>
<keyword evidence="2" id="KW-0813">Transport</keyword>
<comment type="caution">
    <text evidence="11">The sequence shown here is derived from an EMBL/GenBank/DDBJ whole genome shotgun (WGS) entry which is preliminary data.</text>
</comment>
<sequence length="165" mass="18605">MKQIKLTVDKVILGFASIAIVAMTLLAVWQVIARYILNDPSTLSEEIIRYTLIWFTLLGAAYVFGQNKHITILFIREKFPWKVQLFLTYLAQFAVLLTAIVVFIYGGIRITMLTIPQIAPATGISMGFVYSALPVSGVIILFYTIYNIMTIERTAMTDEEDVKSV</sequence>
<evidence type="ECO:0000256" key="8">
    <source>
        <dbReference type="ARBA" id="ARBA00038436"/>
    </source>
</evidence>
<comment type="similarity">
    <text evidence="8">Belongs to the TRAP transporter small permease family.</text>
</comment>
<feature type="transmembrane region" description="Helical" evidence="9">
    <location>
        <begin position="12"/>
        <end position="32"/>
    </location>
</feature>
<comment type="subcellular location">
    <subcellularLocation>
        <location evidence="1">Cell inner membrane</location>
        <topology evidence="1">Multi-pass membrane protein</topology>
    </subcellularLocation>
</comment>
<keyword evidence="5 9" id="KW-0812">Transmembrane</keyword>
<evidence type="ECO:0000256" key="3">
    <source>
        <dbReference type="ARBA" id="ARBA00022475"/>
    </source>
</evidence>
<evidence type="ECO:0000313" key="12">
    <source>
        <dbReference type="Proteomes" id="UP001549019"/>
    </source>
</evidence>
<dbReference type="EMBL" id="JBDZDV010000001">
    <property type="protein sequence ID" value="MET3110540.1"/>
    <property type="molecule type" value="Genomic_DNA"/>
</dbReference>
<reference evidence="11 12" key="1">
    <citation type="submission" date="2024-05" db="EMBL/GenBank/DDBJ databases">
        <title>Genomic Encyclopedia of Type Strains, Phase IV (KMG-IV): sequencing the most valuable type-strain genomes for metagenomic binning, comparative biology and taxonomic classification.</title>
        <authorList>
            <person name="Goeker M."/>
        </authorList>
    </citation>
    <scope>NUCLEOTIDE SEQUENCE [LARGE SCALE GENOMIC DNA]</scope>
    <source>
        <strain evidence="11 12">DSM 25286</strain>
    </source>
</reference>
<evidence type="ECO:0000256" key="7">
    <source>
        <dbReference type="ARBA" id="ARBA00023136"/>
    </source>
</evidence>
<gene>
    <name evidence="11" type="ORF">ABHD89_000928</name>
</gene>
<evidence type="ECO:0000256" key="6">
    <source>
        <dbReference type="ARBA" id="ARBA00022989"/>
    </source>
</evidence>
<dbReference type="PANTHER" id="PTHR35011">
    <property type="entry name" value="2,3-DIKETO-L-GULONATE TRAP TRANSPORTER SMALL PERMEASE PROTEIN YIAM"/>
    <property type="match status" value="1"/>
</dbReference>
<feature type="domain" description="Tripartite ATP-independent periplasmic transporters DctQ component" evidence="10">
    <location>
        <begin position="23"/>
        <end position="150"/>
    </location>
</feature>
<dbReference type="InterPro" id="IPR055348">
    <property type="entry name" value="DctQ"/>
</dbReference>
<keyword evidence="3" id="KW-1003">Cell membrane</keyword>
<evidence type="ECO:0000256" key="2">
    <source>
        <dbReference type="ARBA" id="ARBA00022448"/>
    </source>
</evidence>
<feature type="transmembrane region" description="Helical" evidence="9">
    <location>
        <begin position="128"/>
        <end position="146"/>
    </location>
</feature>
<evidence type="ECO:0000313" key="11">
    <source>
        <dbReference type="EMBL" id="MET3110540.1"/>
    </source>
</evidence>